<evidence type="ECO:0000256" key="1">
    <source>
        <dbReference type="ARBA" id="ARBA00009865"/>
    </source>
</evidence>
<dbReference type="Proteomes" id="UP000244855">
    <property type="component" value="Unassembled WGS sequence"/>
</dbReference>
<dbReference type="PANTHER" id="PTHR22925">
    <property type="entry name" value="GLYCOSYL HYDROLASE 43 FAMILY MEMBER"/>
    <property type="match status" value="1"/>
</dbReference>
<dbReference type="InterPro" id="IPR005084">
    <property type="entry name" value="CBM6"/>
</dbReference>
<dbReference type="CDD" id="cd04081">
    <property type="entry name" value="CBM35_galactosidase-like"/>
    <property type="match status" value="1"/>
</dbReference>
<comment type="similarity">
    <text evidence="1 4">Belongs to the glycosyl hydrolase 43 family.</text>
</comment>
<dbReference type="SUPFAM" id="SSF49785">
    <property type="entry name" value="Galactose-binding domain-like"/>
    <property type="match status" value="1"/>
</dbReference>
<accession>A0A2V1E292</accession>
<proteinExistence type="inferred from homology"/>
<evidence type="ECO:0000313" key="8">
    <source>
        <dbReference type="Proteomes" id="UP000244855"/>
    </source>
</evidence>
<reference evidence="7 8" key="1">
    <citation type="journal article" date="2018" name="Sci. Rep.">
        <title>Comparative genomics provides insights into the lifestyle and reveals functional heterogeneity of dark septate endophytic fungi.</title>
        <authorList>
            <person name="Knapp D.G."/>
            <person name="Nemeth J.B."/>
            <person name="Barry K."/>
            <person name="Hainaut M."/>
            <person name="Henrissat B."/>
            <person name="Johnson J."/>
            <person name="Kuo A."/>
            <person name="Lim J.H.P."/>
            <person name="Lipzen A."/>
            <person name="Nolan M."/>
            <person name="Ohm R.A."/>
            <person name="Tamas L."/>
            <person name="Grigoriev I.V."/>
            <person name="Spatafora J.W."/>
            <person name="Nagy L.G."/>
            <person name="Kovacs G.M."/>
        </authorList>
    </citation>
    <scope>NUCLEOTIDE SEQUENCE [LARGE SCALE GENOMIC DNA]</scope>
    <source>
        <strain evidence="7 8">DSE2036</strain>
    </source>
</reference>
<dbReference type="PROSITE" id="PS51175">
    <property type="entry name" value="CBM6"/>
    <property type="match status" value="1"/>
</dbReference>
<keyword evidence="8" id="KW-1185">Reference proteome</keyword>
<dbReference type="Gene3D" id="2.60.120.260">
    <property type="entry name" value="Galactose-binding domain-like"/>
    <property type="match status" value="1"/>
</dbReference>
<dbReference type="InterPro" id="IPR023296">
    <property type="entry name" value="Glyco_hydro_beta-prop_sf"/>
</dbReference>
<gene>
    <name evidence="7" type="ORF">DM02DRAFT_587065</name>
</gene>
<protein>
    <submittedName>
        <fullName evidence="7">Carbohydrate-binding module family 35 protein</fullName>
    </submittedName>
</protein>
<evidence type="ECO:0000256" key="2">
    <source>
        <dbReference type="ARBA" id="ARBA00022801"/>
    </source>
</evidence>
<evidence type="ECO:0000256" key="4">
    <source>
        <dbReference type="RuleBase" id="RU361187"/>
    </source>
</evidence>
<dbReference type="SUPFAM" id="SSF75005">
    <property type="entry name" value="Arabinanase/levansucrase/invertase"/>
    <property type="match status" value="1"/>
</dbReference>
<evidence type="ECO:0000259" key="6">
    <source>
        <dbReference type="PROSITE" id="PS51175"/>
    </source>
</evidence>
<dbReference type="STRING" id="97972.A0A2V1E292"/>
<dbReference type="InterPro" id="IPR006710">
    <property type="entry name" value="Glyco_hydro_43"/>
</dbReference>
<dbReference type="GO" id="GO:0005975">
    <property type="term" value="P:carbohydrate metabolic process"/>
    <property type="evidence" value="ECO:0007669"/>
    <property type="project" value="InterPro"/>
</dbReference>
<dbReference type="CDD" id="cd18821">
    <property type="entry name" value="GH43_Pc3Gal43A-like"/>
    <property type="match status" value="1"/>
</dbReference>
<dbReference type="PANTHER" id="PTHR22925:SF3">
    <property type="entry name" value="GLYCOSYL HYDROLASE FAMILY PROTEIN 43"/>
    <property type="match status" value="1"/>
</dbReference>
<dbReference type="InterPro" id="IPR008979">
    <property type="entry name" value="Galactose-bd-like_sf"/>
</dbReference>
<dbReference type="AlphaFoldDB" id="A0A2V1E292"/>
<dbReference type="EMBL" id="KZ805327">
    <property type="protein sequence ID" value="PVI03774.1"/>
    <property type="molecule type" value="Genomic_DNA"/>
</dbReference>
<feature type="domain" description="CBM6" evidence="6">
    <location>
        <begin position="324"/>
        <end position="448"/>
    </location>
</feature>
<dbReference type="GO" id="GO:0004553">
    <property type="term" value="F:hydrolase activity, hydrolyzing O-glycosyl compounds"/>
    <property type="evidence" value="ECO:0007669"/>
    <property type="project" value="InterPro"/>
</dbReference>
<evidence type="ECO:0000256" key="5">
    <source>
        <dbReference type="SAM" id="SignalP"/>
    </source>
</evidence>
<dbReference type="Pfam" id="PF04616">
    <property type="entry name" value="Glyco_hydro_43"/>
    <property type="match status" value="1"/>
</dbReference>
<sequence>MRIIRNIFALGGLAAVASVNATLQIVPGGTWTATNTGKHIQAHGGGILKVGSTYYWVGEDKTDGSAFQNINCYSSNNLVEWKYEGALLSRTSSGDLGPNRIIERPKVVFNKATNKYVLYLHIDSSNYGEAKVGVATGDNVCGQFQYRGSFQPLGFESRDQGLFVDDDNKGYLLTEDRKNGLRIDLLSDDYLSVKQSTYLWKESIESPAIVKKNGVYFMFGSKLTGWDPNDNVYSTATKLSGPWSGWKTFADSGSNTYASQTTFILPIGDNAMYLGDRWVSSNLMRSTYIWLPLQLSGTTASMKNAVNWVPDANSGSMTPGPSENQYEGESATLSGGAKTVSCSGCSNSKAAGYIGGSDAGVVTFTNVQSSATTRTTIRIKYFNGDSSQRFAAVSVNGGPAQTIAFLPVSGSEPASSSLHVDLKAGANTITISGVNGGWGPDIDRLMVPQS</sequence>
<organism evidence="7 8">
    <name type="scientific">Periconia macrospinosa</name>
    <dbReference type="NCBI Taxonomy" id="97972"/>
    <lineage>
        <taxon>Eukaryota</taxon>
        <taxon>Fungi</taxon>
        <taxon>Dikarya</taxon>
        <taxon>Ascomycota</taxon>
        <taxon>Pezizomycotina</taxon>
        <taxon>Dothideomycetes</taxon>
        <taxon>Pleosporomycetidae</taxon>
        <taxon>Pleosporales</taxon>
        <taxon>Massarineae</taxon>
        <taxon>Periconiaceae</taxon>
        <taxon>Periconia</taxon>
    </lineage>
</organism>
<evidence type="ECO:0000313" key="7">
    <source>
        <dbReference type="EMBL" id="PVI03774.1"/>
    </source>
</evidence>
<keyword evidence="5" id="KW-0732">Signal</keyword>
<keyword evidence="2 4" id="KW-0378">Hydrolase</keyword>
<dbReference type="Gene3D" id="2.115.10.20">
    <property type="entry name" value="Glycosyl hydrolase domain, family 43"/>
    <property type="match status" value="1"/>
</dbReference>
<feature type="signal peptide" evidence="5">
    <location>
        <begin position="1"/>
        <end position="21"/>
    </location>
</feature>
<dbReference type="GO" id="GO:0030246">
    <property type="term" value="F:carbohydrate binding"/>
    <property type="evidence" value="ECO:0007669"/>
    <property type="project" value="InterPro"/>
</dbReference>
<name>A0A2V1E292_9PLEO</name>
<evidence type="ECO:0000256" key="3">
    <source>
        <dbReference type="ARBA" id="ARBA00023295"/>
    </source>
</evidence>
<keyword evidence="3 4" id="KW-0326">Glycosidase</keyword>
<dbReference type="Pfam" id="PF22704">
    <property type="entry name" value="CBM13-like"/>
    <property type="match status" value="1"/>
</dbReference>
<dbReference type="InterPro" id="IPR055240">
    <property type="entry name" value="CBM13-like"/>
</dbReference>
<feature type="chain" id="PRO_5016084931" evidence="5">
    <location>
        <begin position="22"/>
        <end position="450"/>
    </location>
</feature>
<dbReference type="OrthoDB" id="9970295at2759"/>